<feature type="region of interest" description="Disordered" evidence="10">
    <location>
        <begin position="217"/>
        <end position="237"/>
    </location>
</feature>
<dbReference type="Gene3D" id="1.20.1070.10">
    <property type="entry name" value="Rhodopsin 7-helix transmembrane proteins"/>
    <property type="match status" value="1"/>
</dbReference>
<dbReference type="GO" id="GO:0004930">
    <property type="term" value="F:G protein-coupled receptor activity"/>
    <property type="evidence" value="ECO:0007669"/>
    <property type="project" value="UniProtKB-KW"/>
</dbReference>
<dbReference type="PANTHER" id="PTHR24246:SF27">
    <property type="entry name" value="ADENOSINE RECEPTOR, ISOFORM A"/>
    <property type="match status" value="1"/>
</dbReference>
<dbReference type="InterPro" id="IPR017452">
    <property type="entry name" value="GPCR_Rhodpsn_7TM"/>
</dbReference>
<feature type="transmembrane region" description="Helical" evidence="11">
    <location>
        <begin position="69"/>
        <end position="89"/>
    </location>
</feature>
<dbReference type="AlphaFoldDB" id="A0A913YGS6"/>
<keyword evidence="2" id="KW-1003">Cell membrane</keyword>
<evidence type="ECO:0000256" key="6">
    <source>
        <dbReference type="ARBA" id="ARBA00023136"/>
    </source>
</evidence>
<feature type="compositionally biased region" description="Polar residues" evidence="10">
    <location>
        <begin position="407"/>
        <end position="430"/>
    </location>
</feature>
<keyword evidence="8" id="KW-0325">Glycoprotein</keyword>
<dbReference type="PRINTS" id="PR00237">
    <property type="entry name" value="GPCRRHODOPSN"/>
</dbReference>
<evidence type="ECO:0000256" key="11">
    <source>
        <dbReference type="SAM" id="Phobius"/>
    </source>
</evidence>
<dbReference type="PROSITE" id="PS50262">
    <property type="entry name" value="G_PROTEIN_RECEP_F1_2"/>
    <property type="match status" value="1"/>
</dbReference>
<dbReference type="SUPFAM" id="SSF81321">
    <property type="entry name" value="Family A G protein-coupled receptor-like"/>
    <property type="match status" value="1"/>
</dbReference>
<keyword evidence="14" id="KW-1185">Reference proteome</keyword>
<dbReference type="GO" id="GO:0005886">
    <property type="term" value="C:plasma membrane"/>
    <property type="evidence" value="ECO:0007669"/>
    <property type="project" value="UniProtKB-SubCell"/>
</dbReference>
<keyword evidence="6 11" id="KW-0472">Membrane</keyword>
<feature type="domain" description="G-protein coupled receptors family 1 profile" evidence="12">
    <location>
        <begin position="48"/>
        <end position="300"/>
    </location>
</feature>
<evidence type="ECO:0000256" key="5">
    <source>
        <dbReference type="ARBA" id="ARBA00023040"/>
    </source>
</evidence>
<dbReference type="Pfam" id="PF00001">
    <property type="entry name" value="7tm_1"/>
    <property type="match status" value="1"/>
</dbReference>
<keyword evidence="3 11" id="KW-0812">Transmembrane</keyword>
<feature type="transmembrane region" description="Helical" evidence="11">
    <location>
        <begin position="184"/>
        <end position="207"/>
    </location>
</feature>
<protein>
    <recommendedName>
        <fullName evidence="12">G-protein coupled receptors family 1 profile domain-containing protein</fullName>
    </recommendedName>
</protein>
<accession>A0A913YGS6</accession>
<sequence length="450" mass="50433">MSSNSTQPACLITKDYEYNVSSLSFSVVLVSKGNAVVNALASPITVSMNVLIIWSVLGSRQLRSVRYNTLLAALALTDLIVGVVVQPLFCLNLICWLKDCKISCRRDIIGTLFILCNCLTLCTMMMACFERYLAIEHPIFHRTKVTNTRVIIATAIVWVIMPASLLTGRYFADTSETLQNVSAVVVSSVIAAVILYCTTKVHITAFLHRRRRRATKAQAQNQNAAVPANEQEEEKREKQEYREAVTMGIIIAASIVFFIPLIMYFVVFASDASNDLKHFIFPSIAFTIVNLQSIVNPVIMSLRVKPIRKEIAKKLFCLSQRTNTPTHQQTNQPTNQSTDKPNIKPTQQDQPNNNPTNKPSNYQQSDQQAIKPPTIRPTNHQTINNPTNKPSNYQQSDQQAIKPPTIRPTNHQTINNPTNKPSNYQQSDQQAIKPPTIRPTNHQTTNNSTN</sequence>
<dbReference type="PANTHER" id="PTHR24246">
    <property type="entry name" value="OLFACTORY RECEPTOR AND ADENOSINE RECEPTOR"/>
    <property type="match status" value="1"/>
</dbReference>
<feature type="transmembrane region" description="Helical" evidence="11">
    <location>
        <begin position="279"/>
        <end position="299"/>
    </location>
</feature>
<feature type="compositionally biased region" description="Low complexity" evidence="10">
    <location>
        <begin position="217"/>
        <end position="229"/>
    </location>
</feature>
<dbReference type="InterPro" id="IPR000276">
    <property type="entry name" value="GPCR_Rhodpsn"/>
</dbReference>
<comment type="subcellular location">
    <subcellularLocation>
        <location evidence="1">Cell membrane</location>
        <topology evidence="1">Multi-pass membrane protein</topology>
    </subcellularLocation>
</comment>
<dbReference type="EnsemblMetazoa" id="XM_028658473.1">
    <property type="protein sequence ID" value="XP_028514274.1"/>
    <property type="gene ID" value="LOC114574846"/>
</dbReference>
<feature type="compositionally biased region" description="Low complexity" evidence="10">
    <location>
        <begin position="322"/>
        <end position="336"/>
    </location>
</feature>
<name>A0A913YGS6_EXADI</name>
<dbReference type="KEGG" id="epa:114574846"/>
<dbReference type="CDD" id="cd00637">
    <property type="entry name" value="7tm_classA_rhodopsin-like"/>
    <property type="match status" value="1"/>
</dbReference>
<proteinExistence type="predicted"/>
<feature type="region of interest" description="Disordered" evidence="10">
    <location>
        <begin position="322"/>
        <end position="450"/>
    </location>
</feature>
<evidence type="ECO:0000256" key="10">
    <source>
        <dbReference type="SAM" id="MobiDB-lite"/>
    </source>
</evidence>
<evidence type="ECO:0000256" key="4">
    <source>
        <dbReference type="ARBA" id="ARBA00022989"/>
    </source>
</evidence>
<evidence type="ECO:0000256" key="1">
    <source>
        <dbReference type="ARBA" id="ARBA00004651"/>
    </source>
</evidence>
<evidence type="ECO:0000256" key="3">
    <source>
        <dbReference type="ARBA" id="ARBA00022692"/>
    </source>
</evidence>
<evidence type="ECO:0000256" key="9">
    <source>
        <dbReference type="ARBA" id="ARBA00023224"/>
    </source>
</evidence>
<dbReference type="GeneID" id="114574846"/>
<evidence type="ECO:0000256" key="8">
    <source>
        <dbReference type="ARBA" id="ARBA00023180"/>
    </source>
</evidence>
<reference evidence="13" key="1">
    <citation type="submission" date="2022-11" db="UniProtKB">
        <authorList>
            <consortium name="EnsemblMetazoa"/>
        </authorList>
    </citation>
    <scope>IDENTIFICATION</scope>
</reference>
<feature type="transmembrane region" description="Helical" evidence="11">
    <location>
        <begin position="109"/>
        <end position="129"/>
    </location>
</feature>
<feature type="compositionally biased region" description="Low complexity" evidence="10">
    <location>
        <begin position="344"/>
        <end position="359"/>
    </location>
</feature>
<evidence type="ECO:0000313" key="13">
    <source>
        <dbReference type="EnsemblMetazoa" id="XP_028514274.1"/>
    </source>
</evidence>
<evidence type="ECO:0000256" key="7">
    <source>
        <dbReference type="ARBA" id="ARBA00023170"/>
    </source>
</evidence>
<feature type="transmembrane region" description="Helical" evidence="11">
    <location>
        <begin position="244"/>
        <end position="267"/>
    </location>
</feature>
<keyword evidence="7" id="KW-0675">Receptor</keyword>
<organism evidence="13 14">
    <name type="scientific">Exaiptasia diaphana</name>
    <name type="common">Tropical sea anemone</name>
    <name type="synonym">Aiptasia pulchella</name>
    <dbReference type="NCBI Taxonomy" id="2652724"/>
    <lineage>
        <taxon>Eukaryota</taxon>
        <taxon>Metazoa</taxon>
        <taxon>Cnidaria</taxon>
        <taxon>Anthozoa</taxon>
        <taxon>Hexacorallia</taxon>
        <taxon>Actiniaria</taxon>
        <taxon>Aiptasiidae</taxon>
        <taxon>Exaiptasia</taxon>
    </lineage>
</organism>
<dbReference type="RefSeq" id="XP_028514274.1">
    <property type="nucleotide sequence ID" value="XM_028658473.1"/>
</dbReference>
<keyword evidence="5" id="KW-0297">G-protein coupled receptor</keyword>
<dbReference type="Proteomes" id="UP000887567">
    <property type="component" value="Unplaced"/>
</dbReference>
<evidence type="ECO:0000259" key="12">
    <source>
        <dbReference type="PROSITE" id="PS50262"/>
    </source>
</evidence>
<feature type="transmembrane region" description="Helical" evidence="11">
    <location>
        <begin position="150"/>
        <end position="172"/>
    </location>
</feature>
<keyword evidence="4 11" id="KW-1133">Transmembrane helix</keyword>
<feature type="transmembrane region" description="Helical" evidence="11">
    <location>
        <begin position="35"/>
        <end position="57"/>
    </location>
</feature>
<keyword evidence="9" id="KW-0807">Transducer</keyword>
<evidence type="ECO:0000313" key="14">
    <source>
        <dbReference type="Proteomes" id="UP000887567"/>
    </source>
</evidence>
<feature type="compositionally biased region" description="Polar residues" evidence="10">
    <location>
        <begin position="376"/>
        <end position="399"/>
    </location>
</feature>
<dbReference type="OrthoDB" id="5988456at2759"/>
<evidence type="ECO:0000256" key="2">
    <source>
        <dbReference type="ARBA" id="ARBA00022475"/>
    </source>
</evidence>
<feature type="compositionally biased region" description="Polar residues" evidence="10">
    <location>
        <begin position="438"/>
        <end position="450"/>
    </location>
</feature>